<dbReference type="GO" id="GO:0016853">
    <property type="term" value="F:isomerase activity"/>
    <property type="evidence" value="ECO:0007669"/>
    <property type="project" value="UniProtKB-KW"/>
</dbReference>
<keyword evidence="1" id="KW-0413">Isomerase</keyword>
<dbReference type="SUPFAM" id="SSF51556">
    <property type="entry name" value="Metallo-dependent hydrolases"/>
    <property type="match status" value="1"/>
</dbReference>
<dbReference type="KEGG" id="paun:MJA45_10285"/>
<organism evidence="1 2">
    <name type="scientific">Paenibacillus aurantius</name>
    <dbReference type="NCBI Taxonomy" id="2918900"/>
    <lineage>
        <taxon>Bacteria</taxon>
        <taxon>Bacillati</taxon>
        <taxon>Bacillota</taxon>
        <taxon>Bacilli</taxon>
        <taxon>Bacillales</taxon>
        <taxon>Paenibacillaceae</taxon>
        <taxon>Paenibacillus</taxon>
    </lineage>
</organism>
<dbReference type="Gene3D" id="1.10.2020.10">
    <property type="entry name" value="uronate isomerase, domain 2, chain A"/>
    <property type="match status" value="1"/>
</dbReference>
<sequence length="432" mass="49612">MPIQTKEELRQVVQETVNTTPISDIHTHLFTEDFGSILLWGIDELLTYHYLVAETFRFHPELSYDAFWAMSKTEQADLIWQTLFLDHTPYSEACRGVLTVLNRLGLDVESRDLASYREYFKKLTTGEYIDKVFELSGVTNVCMTNDPFADAERAVWEKGTEADPRFHTALRIDPLLNQWETTWARLKEWGYEVEQELTETTLKSIRSFLKDWIERMNPLYMAVSLPPTFAYPEASVRGRLIDECILPVAREAGIPFAMMIGVRKKVNPALGDAGDSVGKSDVSAVENICAQNPDNKFLCTILSRDDQHELTVAARKFRNLHVFGCWWFLNNPSIIEEMTRMRFELLGASVTPQHSDCRVLDQLLYKWDHSRIIIAKVLYDKYSDVMDTGWKITREEIARDCADLFGGSFWKFLGKPDPNASSGAEKKYAGSR</sequence>
<protein>
    <submittedName>
        <fullName evidence="1">Glucuronate isomerase</fullName>
    </submittedName>
</protein>
<gene>
    <name evidence="1" type="ORF">MJA45_10285</name>
</gene>
<dbReference type="RefSeq" id="WP_315607163.1">
    <property type="nucleotide sequence ID" value="NZ_CP130318.1"/>
</dbReference>
<keyword evidence="2" id="KW-1185">Reference proteome</keyword>
<dbReference type="EMBL" id="CP130318">
    <property type="protein sequence ID" value="WNQ13383.1"/>
    <property type="molecule type" value="Genomic_DNA"/>
</dbReference>
<dbReference type="AlphaFoldDB" id="A0AA96LI30"/>
<evidence type="ECO:0000313" key="2">
    <source>
        <dbReference type="Proteomes" id="UP001305702"/>
    </source>
</evidence>
<dbReference type="Proteomes" id="UP001305702">
    <property type="component" value="Chromosome"/>
</dbReference>
<dbReference type="Gene3D" id="3.20.20.140">
    <property type="entry name" value="Metal-dependent hydrolases"/>
    <property type="match status" value="2"/>
</dbReference>
<dbReference type="InterPro" id="IPR032466">
    <property type="entry name" value="Metal_Hydrolase"/>
</dbReference>
<reference evidence="1 2" key="1">
    <citation type="submission" date="2022-02" db="EMBL/GenBank/DDBJ databases">
        <title>Paenibacillus sp. MBLB1776 Whole Genome Shotgun Sequencing.</title>
        <authorList>
            <person name="Hwang C.Y."/>
            <person name="Cho E.-S."/>
            <person name="Seo M.-J."/>
        </authorList>
    </citation>
    <scope>NUCLEOTIDE SEQUENCE [LARGE SCALE GENOMIC DNA]</scope>
    <source>
        <strain evidence="1 2">MBLB1776</strain>
    </source>
</reference>
<accession>A0AA96LI30</accession>
<name>A0AA96LI30_9BACL</name>
<proteinExistence type="predicted"/>
<evidence type="ECO:0000313" key="1">
    <source>
        <dbReference type="EMBL" id="WNQ13383.1"/>
    </source>
</evidence>